<evidence type="ECO:0000256" key="6">
    <source>
        <dbReference type="SAM" id="MobiDB-lite"/>
    </source>
</evidence>
<evidence type="ECO:0000256" key="2">
    <source>
        <dbReference type="ARBA" id="ARBA00022741"/>
    </source>
</evidence>
<evidence type="ECO:0000313" key="7">
    <source>
        <dbReference type="EMBL" id="KAK3260029.1"/>
    </source>
</evidence>
<proteinExistence type="predicted"/>
<dbReference type="PANTHER" id="PTHR11089">
    <property type="entry name" value="GTP-BINDING PROTEIN-RELATED"/>
    <property type="match status" value="1"/>
</dbReference>
<accession>A0AAE0KTM6</accession>
<evidence type="ECO:0000313" key="8">
    <source>
        <dbReference type="Proteomes" id="UP001190700"/>
    </source>
</evidence>
<feature type="compositionally biased region" description="Basic residues" evidence="6">
    <location>
        <begin position="216"/>
        <end position="226"/>
    </location>
</feature>
<keyword evidence="8" id="KW-1185">Reference proteome</keyword>
<comment type="subcellular location">
    <subcellularLocation>
        <location evidence="1">Nucleus</location>
    </subcellularLocation>
</comment>
<sequence>MNSPVAAVLRNAARIEKLDDPITPVQEILKRCNPAKLVEVYSLQPFNSHTEFLIQIATSRGKFKKGGLLDIESAARIVLQDWNSGKIPYYTNPPVRANEFAGEAAIVSSWGPEFNAHEVFKNEASAVIGGLPSMNDEGSMFIETPSAGNSRMDPAVFEYEMPPCKAAARGMEQDGMVEEEDVDHQIKFASAVPKPAKNASVDLYAEEGMFNPRAAKNAKKQKKKMQRSWEHNSQVHLNPGPALPSRLLRLPSRLLLTSTGMMVTAPFLVLCPEKRTSSGGTHPTLLSASWS</sequence>
<evidence type="ECO:0000256" key="1">
    <source>
        <dbReference type="ARBA" id="ARBA00004123"/>
    </source>
</evidence>
<dbReference type="EMBL" id="LGRX02018289">
    <property type="protein sequence ID" value="KAK3260029.1"/>
    <property type="molecule type" value="Genomic_DNA"/>
</dbReference>
<protein>
    <submittedName>
        <fullName evidence="7">Uncharacterized protein</fullName>
    </submittedName>
</protein>
<keyword evidence="4" id="KW-0342">GTP-binding</keyword>
<keyword evidence="2" id="KW-0547">Nucleotide-binding</keyword>
<dbReference type="InterPro" id="IPR023179">
    <property type="entry name" value="GTP-bd_ortho_bundle_sf"/>
</dbReference>
<dbReference type="Gene3D" id="1.10.1580.10">
    <property type="match status" value="1"/>
</dbReference>
<dbReference type="GO" id="GO:0005525">
    <property type="term" value="F:GTP binding"/>
    <property type="evidence" value="ECO:0007669"/>
    <property type="project" value="UniProtKB-KW"/>
</dbReference>
<keyword evidence="3" id="KW-0175">Coiled coil</keyword>
<dbReference type="Proteomes" id="UP001190700">
    <property type="component" value="Unassembled WGS sequence"/>
</dbReference>
<name>A0AAE0KTM6_9CHLO</name>
<reference evidence="7 8" key="1">
    <citation type="journal article" date="2015" name="Genome Biol. Evol.">
        <title>Comparative Genomics of a Bacterivorous Green Alga Reveals Evolutionary Causalities and Consequences of Phago-Mixotrophic Mode of Nutrition.</title>
        <authorList>
            <person name="Burns J.A."/>
            <person name="Paasch A."/>
            <person name="Narechania A."/>
            <person name="Kim E."/>
        </authorList>
    </citation>
    <scope>NUCLEOTIDE SEQUENCE [LARGE SCALE GENOMIC DNA]</scope>
    <source>
        <strain evidence="7 8">PLY_AMNH</strain>
    </source>
</reference>
<dbReference type="InterPro" id="IPR050755">
    <property type="entry name" value="TRAFAC_YlqF/YawG_RiboMat"/>
</dbReference>
<organism evidence="7 8">
    <name type="scientific">Cymbomonas tetramitiformis</name>
    <dbReference type="NCBI Taxonomy" id="36881"/>
    <lineage>
        <taxon>Eukaryota</taxon>
        <taxon>Viridiplantae</taxon>
        <taxon>Chlorophyta</taxon>
        <taxon>Pyramimonadophyceae</taxon>
        <taxon>Pyramimonadales</taxon>
        <taxon>Pyramimonadaceae</taxon>
        <taxon>Cymbomonas</taxon>
    </lineage>
</organism>
<dbReference type="AlphaFoldDB" id="A0AAE0KTM6"/>
<evidence type="ECO:0000256" key="5">
    <source>
        <dbReference type="ARBA" id="ARBA00023242"/>
    </source>
</evidence>
<dbReference type="PANTHER" id="PTHR11089:SF30">
    <property type="entry name" value="GUANINE NUCLEOTIDE-BINDING PROTEIN-LIKE 3 HOMOLOG"/>
    <property type="match status" value="1"/>
</dbReference>
<comment type="caution">
    <text evidence="7">The sequence shown here is derived from an EMBL/GenBank/DDBJ whole genome shotgun (WGS) entry which is preliminary data.</text>
</comment>
<gene>
    <name evidence="7" type="ORF">CYMTET_31000</name>
</gene>
<evidence type="ECO:0000256" key="3">
    <source>
        <dbReference type="ARBA" id="ARBA00023054"/>
    </source>
</evidence>
<evidence type="ECO:0000256" key="4">
    <source>
        <dbReference type="ARBA" id="ARBA00023134"/>
    </source>
</evidence>
<feature type="region of interest" description="Disordered" evidence="6">
    <location>
        <begin position="212"/>
        <end position="240"/>
    </location>
</feature>
<dbReference type="FunFam" id="1.10.1580.10:FF:000002">
    <property type="entry name" value="Guanine nucleotide-binding protein-like 3 (nucleolar)-like"/>
    <property type="match status" value="1"/>
</dbReference>
<keyword evidence="5" id="KW-0539">Nucleus</keyword>
<dbReference type="GO" id="GO:0005730">
    <property type="term" value="C:nucleolus"/>
    <property type="evidence" value="ECO:0007669"/>
    <property type="project" value="TreeGrafter"/>
</dbReference>